<feature type="binding site" evidence="4">
    <location>
        <position position="218"/>
    </location>
    <ligand>
        <name>NADP(+)</name>
        <dbReference type="ChEBI" id="CHEBI:58349"/>
    </ligand>
</feature>
<comment type="caution">
    <text evidence="7">The sequence shown here is derived from an EMBL/GenBank/DDBJ whole genome shotgun (WGS) entry which is preliminary data.</text>
</comment>
<evidence type="ECO:0000256" key="3">
    <source>
        <dbReference type="ARBA" id="ARBA00023141"/>
    </source>
</evidence>
<feature type="binding site" evidence="4">
    <location>
        <position position="248"/>
    </location>
    <ligand>
        <name>shikimate</name>
        <dbReference type="ChEBI" id="CHEBI:36208"/>
    </ligand>
</feature>
<organism evidence="7 8">
    <name type="scientific">Ruegeria pomeroyi</name>
    <dbReference type="NCBI Taxonomy" id="89184"/>
    <lineage>
        <taxon>Bacteria</taxon>
        <taxon>Pseudomonadati</taxon>
        <taxon>Pseudomonadota</taxon>
        <taxon>Alphaproteobacteria</taxon>
        <taxon>Rhodobacterales</taxon>
        <taxon>Roseobacteraceae</taxon>
        <taxon>Ruegeria</taxon>
    </lineage>
</organism>
<name>A0A850LMS9_9RHOB</name>
<keyword evidence="4" id="KW-0028">Amino-acid biosynthesis</keyword>
<keyword evidence="4" id="KW-0521">NADP</keyword>
<sequence>MTRAELRLGLIGTGIALSRTPAMHMAEGRAQGIATRYDLIDPDRMETPPPLTSLLDRAETEGYAGLNITYPYKQEVLSHLHHLSPAAAAIGAANTVVFRDGQRFGHNSDAWGFAEAMRKTMPDIRLDRVLLIGAGGAGSAVAHALTSLGVGQLLITDRDMPRALALAAATGAGALAGSEITPNMADGVVNATPVGMAKLPGMPMDPALLAPAQWVVDIIYFPLETAFLRAARARGCRVTNGRAMAVYQAVRAFELFTGQVAQAGRMQAVFDAFDR</sequence>
<dbReference type="InterPro" id="IPR013708">
    <property type="entry name" value="Shikimate_DH-bd_N"/>
</dbReference>
<dbReference type="SUPFAM" id="SSF51735">
    <property type="entry name" value="NAD(P)-binding Rossmann-fold domains"/>
    <property type="match status" value="1"/>
</dbReference>
<dbReference type="InterPro" id="IPR046346">
    <property type="entry name" value="Aminoacid_DH-like_N_sf"/>
</dbReference>
<dbReference type="Gene3D" id="3.40.50.10860">
    <property type="entry name" value="Leucine Dehydrogenase, chain A, domain 1"/>
    <property type="match status" value="1"/>
</dbReference>
<accession>A0A850LMS9</accession>
<comment type="caution">
    <text evidence="4">Lacks conserved residue(s) required for the propagation of feature annotation.</text>
</comment>
<dbReference type="GO" id="GO:0009423">
    <property type="term" value="P:chorismate biosynthetic process"/>
    <property type="evidence" value="ECO:0007669"/>
    <property type="project" value="UniProtKB-UniRule"/>
</dbReference>
<dbReference type="NCBIfam" id="NF009201">
    <property type="entry name" value="PRK12549.1"/>
    <property type="match status" value="1"/>
</dbReference>
<keyword evidence="3 4" id="KW-0057">Aromatic amino acid biosynthesis</keyword>
<dbReference type="Pfam" id="PF08501">
    <property type="entry name" value="Shikimate_dh_N"/>
    <property type="match status" value="1"/>
</dbReference>
<dbReference type="Gene3D" id="3.40.50.720">
    <property type="entry name" value="NAD(P)-binding Rossmann-like Domain"/>
    <property type="match status" value="1"/>
</dbReference>
<feature type="domain" description="Shikimate dehydrogenase substrate binding N-terminal" evidence="6">
    <location>
        <begin position="10"/>
        <end position="96"/>
    </location>
</feature>
<feature type="binding site" evidence="4">
    <location>
        <begin position="18"/>
        <end position="20"/>
    </location>
    <ligand>
        <name>shikimate</name>
        <dbReference type="ChEBI" id="CHEBI:36208"/>
    </ligand>
</feature>
<dbReference type="UniPathway" id="UPA00053">
    <property type="reaction ID" value="UER00087"/>
</dbReference>
<feature type="binding site" evidence="4">
    <location>
        <position position="94"/>
    </location>
    <ligand>
        <name>shikimate</name>
        <dbReference type="ChEBI" id="CHEBI:36208"/>
    </ligand>
</feature>
<feature type="binding site" evidence="4">
    <location>
        <position position="69"/>
    </location>
    <ligand>
        <name>shikimate</name>
        <dbReference type="ChEBI" id="CHEBI:36208"/>
    </ligand>
</feature>
<dbReference type="SUPFAM" id="SSF53223">
    <property type="entry name" value="Aminoacid dehydrogenase-like, N-terminal domain"/>
    <property type="match status" value="1"/>
</dbReference>
<feature type="binding site" evidence="4">
    <location>
        <begin position="133"/>
        <end position="137"/>
    </location>
    <ligand>
        <name>NADP(+)</name>
        <dbReference type="ChEBI" id="CHEBI:58349"/>
    </ligand>
</feature>
<dbReference type="InterPro" id="IPR022893">
    <property type="entry name" value="Shikimate_DH_fam"/>
</dbReference>
<dbReference type="AlphaFoldDB" id="A0A850LMS9"/>
<dbReference type="RefSeq" id="WP_011048134.1">
    <property type="nucleotide sequence ID" value="NZ_CP076685.1"/>
</dbReference>
<proteinExistence type="inferred from homology"/>
<dbReference type="InterPro" id="IPR036291">
    <property type="entry name" value="NAD(P)-bd_dom_sf"/>
</dbReference>
<evidence type="ECO:0000256" key="1">
    <source>
        <dbReference type="ARBA" id="ARBA00004871"/>
    </source>
</evidence>
<dbReference type="GO" id="GO:0019632">
    <property type="term" value="P:shikimate metabolic process"/>
    <property type="evidence" value="ECO:0007669"/>
    <property type="project" value="TreeGrafter"/>
</dbReference>
<evidence type="ECO:0000256" key="2">
    <source>
        <dbReference type="ARBA" id="ARBA00023002"/>
    </source>
</evidence>
<evidence type="ECO:0000313" key="7">
    <source>
        <dbReference type="EMBL" id="NVK98999.1"/>
    </source>
</evidence>
<feature type="binding site" evidence="4">
    <location>
        <position position="241"/>
    </location>
    <ligand>
        <name>NADP(+)</name>
        <dbReference type="ChEBI" id="CHEBI:58349"/>
    </ligand>
</feature>
<evidence type="ECO:0000256" key="4">
    <source>
        <dbReference type="HAMAP-Rule" id="MF_00222"/>
    </source>
</evidence>
<evidence type="ECO:0000313" key="8">
    <source>
        <dbReference type="Proteomes" id="UP000565723"/>
    </source>
</evidence>
<dbReference type="GO" id="GO:0050661">
    <property type="term" value="F:NADP binding"/>
    <property type="evidence" value="ECO:0007669"/>
    <property type="project" value="TreeGrafter"/>
</dbReference>
<dbReference type="Pfam" id="PF00899">
    <property type="entry name" value="ThiF"/>
    <property type="match status" value="1"/>
</dbReference>
<dbReference type="GO" id="GO:0008652">
    <property type="term" value="P:amino acid biosynthetic process"/>
    <property type="evidence" value="ECO:0007669"/>
    <property type="project" value="UniProtKB-KW"/>
</dbReference>
<gene>
    <name evidence="4" type="primary">aroE</name>
    <name evidence="7" type="ORF">HW564_18900</name>
</gene>
<keyword evidence="2 4" id="KW-0560">Oxidoreductase</keyword>
<dbReference type="GO" id="GO:0004764">
    <property type="term" value="F:shikimate 3-dehydrogenase (NADP+) activity"/>
    <property type="evidence" value="ECO:0007669"/>
    <property type="project" value="UniProtKB-UniRule"/>
</dbReference>
<comment type="function">
    <text evidence="4">Involved in the biosynthesis of the chorismate, which leads to the biosynthesis of aromatic amino acids. Catalyzes the reversible NADPH linked reduction of 3-dehydroshikimate (DHSA) to yield shikimate (SA).</text>
</comment>
<dbReference type="PANTHER" id="PTHR21089:SF1">
    <property type="entry name" value="BIFUNCTIONAL 3-DEHYDROQUINATE DEHYDRATASE_SHIKIMATE DEHYDROGENASE, CHLOROPLASTIC"/>
    <property type="match status" value="1"/>
</dbReference>
<feature type="binding site" evidence="4">
    <location>
        <position position="220"/>
    </location>
    <ligand>
        <name>shikimate</name>
        <dbReference type="ChEBI" id="CHEBI:36208"/>
    </ligand>
</feature>
<feature type="domain" description="THIF-type NAD/FAD binding fold" evidence="5">
    <location>
        <begin position="119"/>
        <end position="159"/>
    </location>
</feature>
<comment type="catalytic activity">
    <reaction evidence="4">
        <text>shikimate + NADP(+) = 3-dehydroshikimate + NADPH + H(+)</text>
        <dbReference type="Rhea" id="RHEA:17737"/>
        <dbReference type="ChEBI" id="CHEBI:15378"/>
        <dbReference type="ChEBI" id="CHEBI:16630"/>
        <dbReference type="ChEBI" id="CHEBI:36208"/>
        <dbReference type="ChEBI" id="CHEBI:57783"/>
        <dbReference type="ChEBI" id="CHEBI:58349"/>
        <dbReference type="EC" id="1.1.1.25"/>
    </reaction>
</comment>
<dbReference type="PANTHER" id="PTHR21089">
    <property type="entry name" value="SHIKIMATE DEHYDROGENASE"/>
    <property type="match status" value="1"/>
</dbReference>
<evidence type="ECO:0000259" key="5">
    <source>
        <dbReference type="Pfam" id="PF00899"/>
    </source>
</evidence>
<comment type="similarity">
    <text evidence="4">Belongs to the shikimate dehydrogenase family.</text>
</comment>
<dbReference type="GO" id="GO:0009073">
    <property type="term" value="P:aromatic amino acid family biosynthetic process"/>
    <property type="evidence" value="ECO:0007669"/>
    <property type="project" value="UniProtKB-KW"/>
</dbReference>
<dbReference type="EMBL" id="JABXIY010000051">
    <property type="protein sequence ID" value="NVK98999.1"/>
    <property type="molecule type" value="Genomic_DNA"/>
</dbReference>
<dbReference type="CDD" id="cd01065">
    <property type="entry name" value="NAD_bind_Shikimate_DH"/>
    <property type="match status" value="1"/>
</dbReference>
<comment type="pathway">
    <text evidence="1 4">Metabolic intermediate biosynthesis; chorismate biosynthesis; chorismate from D-erythrose 4-phosphate and phosphoenolpyruvate: step 4/7.</text>
</comment>
<feature type="binding site" evidence="4">
    <location>
        <position position="109"/>
    </location>
    <ligand>
        <name>shikimate</name>
        <dbReference type="ChEBI" id="CHEBI:36208"/>
    </ligand>
</feature>
<dbReference type="GO" id="GO:0005829">
    <property type="term" value="C:cytosol"/>
    <property type="evidence" value="ECO:0007669"/>
    <property type="project" value="TreeGrafter"/>
</dbReference>
<dbReference type="Proteomes" id="UP000565723">
    <property type="component" value="Unassembled WGS sequence"/>
</dbReference>
<dbReference type="EC" id="1.1.1.25" evidence="4"/>
<protein>
    <recommendedName>
        <fullName evidence="4">Shikimate dehydrogenase (NADP(+))</fullName>
        <shortName evidence="4">SDH</shortName>
        <ecNumber evidence="4">1.1.1.25</ecNumber>
    </recommendedName>
</protein>
<dbReference type="InterPro" id="IPR000594">
    <property type="entry name" value="ThiF_NAD_FAD-bd"/>
</dbReference>
<reference evidence="7 8" key="1">
    <citation type="journal article" date="2020" name="Proc. Natl. Acad. Sci. U.S.A.">
        <title>Ecological drivers of bacterial community assembly in synthetic phycospheres.</title>
        <authorList>
            <person name="Fu H."/>
            <person name="Uchimiya M."/>
            <person name="Gore J."/>
            <person name="Moran M.A."/>
        </authorList>
    </citation>
    <scope>NUCLEOTIDE SEQUENCE [LARGE SCALE GENOMIC DNA]</scope>
    <source>
        <strain evidence="7">HF-Din03</strain>
    </source>
</reference>
<dbReference type="HAMAP" id="MF_00222">
    <property type="entry name" value="Shikimate_DH_AroE"/>
    <property type="match status" value="1"/>
</dbReference>
<comment type="subunit">
    <text evidence="4">Homodimer.</text>
</comment>
<evidence type="ECO:0000259" key="6">
    <source>
        <dbReference type="Pfam" id="PF08501"/>
    </source>
</evidence>
<dbReference type="OMA" id="MPFKESC"/>
<feature type="active site" description="Proton acceptor" evidence="4">
    <location>
        <position position="73"/>
    </location>
</feature>